<comment type="caution">
    <text evidence="1">The sequence shown here is derived from an EMBL/GenBank/DDBJ whole genome shotgun (WGS) entry which is preliminary data.</text>
</comment>
<accession>A0ABS4ELP9</accession>
<organism evidence="1 2">
    <name type="scientific">Rhizobium herbae</name>
    <dbReference type="NCBI Taxonomy" id="508661"/>
    <lineage>
        <taxon>Bacteria</taxon>
        <taxon>Pseudomonadati</taxon>
        <taxon>Pseudomonadota</taxon>
        <taxon>Alphaproteobacteria</taxon>
        <taxon>Hyphomicrobiales</taxon>
        <taxon>Rhizobiaceae</taxon>
        <taxon>Rhizobium/Agrobacterium group</taxon>
        <taxon>Rhizobium</taxon>
    </lineage>
</organism>
<keyword evidence="2" id="KW-1185">Reference proteome</keyword>
<protein>
    <recommendedName>
        <fullName evidence="3">DUF982 domain-containing protein</fullName>
    </recommendedName>
</protein>
<evidence type="ECO:0000313" key="1">
    <source>
        <dbReference type="EMBL" id="MBP1858881.1"/>
    </source>
</evidence>
<evidence type="ECO:0000313" key="2">
    <source>
        <dbReference type="Proteomes" id="UP000823786"/>
    </source>
</evidence>
<dbReference type="EMBL" id="JAGGJV010000004">
    <property type="protein sequence ID" value="MBP1858881.1"/>
    <property type="molecule type" value="Genomic_DNA"/>
</dbReference>
<dbReference type="Proteomes" id="UP000823786">
    <property type="component" value="Unassembled WGS sequence"/>
</dbReference>
<evidence type="ECO:0008006" key="3">
    <source>
        <dbReference type="Google" id="ProtNLM"/>
    </source>
</evidence>
<sequence length="74" mass="8034">MSQSAKSCVIFDDVDALSGALFSWCAERSIRLRSQEGVSAAGAVIELFFAGYRTQDELLGALNDRNSREVVFAS</sequence>
<gene>
    <name evidence="1" type="ORF">J2Z75_002393</name>
</gene>
<name>A0ABS4ELP9_9HYPH</name>
<proteinExistence type="predicted"/>
<reference evidence="1 2" key="1">
    <citation type="submission" date="2021-03" db="EMBL/GenBank/DDBJ databases">
        <title>Genomic Encyclopedia of Type Strains, Phase IV (KMG-IV): sequencing the most valuable type-strain genomes for metagenomic binning, comparative biology and taxonomic classification.</title>
        <authorList>
            <person name="Goeker M."/>
        </authorList>
    </citation>
    <scope>NUCLEOTIDE SEQUENCE [LARGE SCALE GENOMIC DNA]</scope>
    <source>
        <strain evidence="1 2">DSM 26427</strain>
    </source>
</reference>
<dbReference type="RefSeq" id="WP_209852390.1">
    <property type="nucleotide sequence ID" value="NZ_JAGGJV010000004.1"/>
</dbReference>